<dbReference type="SUPFAM" id="SSF52777">
    <property type="entry name" value="CoA-dependent acyltransferases"/>
    <property type="match status" value="2"/>
</dbReference>
<dbReference type="EMBL" id="JAERRJ010000004">
    <property type="protein sequence ID" value="MBL1075305.1"/>
    <property type="molecule type" value="Genomic_DNA"/>
</dbReference>
<evidence type="ECO:0000256" key="1">
    <source>
        <dbReference type="SAM" id="MobiDB-lite"/>
    </source>
</evidence>
<feature type="compositionally biased region" description="Basic and acidic residues" evidence="1">
    <location>
        <begin position="1"/>
        <end position="11"/>
    </location>
</feature>
<evidence type="ECO:0000259" key="2">
    <source>
        <dbReference type="Pfam" id="PF00501"/>
    </source>
</evidence>
<dbReference type="InterPro" id="IPR000873">
    <property type="entry name" value="AMP-dep_synth/lig_dom"/>
</dbReference>
<proteinExistence type="predicted"/>
<dbReference type="SUPFAM" id="SSF56801">
    <property type="entry name" value="Acetyl-CoA synthetase-like"/>
    <property type="match status" value="1"/>
</dbReference>
<evidence type="ECO:0000313" key="4">
    <source>
        <dbReference type="EMBL" id="MBL1075305.1"/>
    </source>
</evidence>
<feature type="domain" description="Condensation" evidence="3">
    <location>
        <begin position="43"/>
        <end position="481"/>
    </location>
</feature>
<protein>
    <submittedName>
        <fullName evidence="4">AMP-binding protein</fullName>
    </submittedName>
</protein>
<dbReference type="InterPro" id="IPR001242">
    <property type="entry name" value="Condensation_dom"/>
</dbReference>
<dbReference type="Gene3D" id="3.30.559.30">
    <property type="entry name" value="Nonribosomal peptide synthetase, condensation domain"/>
    <property type="match status" value="1"/>
</dbReference>
<evidence type="ECO:0000313" key="5">
    <source>
        <dbReference type="Proteomes" id="UP000602198"/>
    </source>
</evidence>
<accession>A0ABS1M400</accession>
<feature type="region of interest" description="Disordered" evidence="1">
    <location>
        <begin position="1"/>
        <end position="22"/>
    </location>
</feature>
<gene>
    <name evidence="4" type="ORF">JK358_12960</name>
</gene>
<name>A0ABS1M400_9NOCA</name>
<dbReference type="PANTHER" id="PTHR45527">
    <property type="entry name" value="NONRIBOSOMAL PEPTIDE SYNTHETASE"/>
    <property type="match status" value="1"/>
</dbReference>
<organism evidence="4 5">
    <name type="scientific">Nocardia acididurans</name>
    <dbReference type="NCBI Taxonomy" id="2802282"/>
    <lineage>
        <taxon>Bacteria</taxon>
        <taxon>Bacillati</taxon>
        <taxon>Actinomycetota</taxon>
        <taxon>Actinomycetes</taxon>
        <taxon>Mycobacteriales</taxon>
        <taxon>Nocardiaceae</taxon>
        <taxon>Nocardia</taxon>
    </lineage>
</organism>
<dbReference type="InterPro" id="IPR023213">
    <property type="entry name" value="CAT-like_dom_sf"/>
</dbReference>
<dbReference type="Pfam" id="PF00501">
    <property type="entry name" value="AMP-binding"/>
    <property type="match status" value="1"/>
</dbReference>
<dbReference type="Gene3D" id="3.30.559.10">
    <property type="entry name" value="Chloramphenicol acetyltransferase-like domain"/>
    <property type="match status" value="1"/>
</dbReference>
<dbReference type="RefSeq" id="WP_201947141.1">
    <property type="nucleotide sequence ID" value="NZ_JAERRJ010000004.1"/>
</dbReference>
<keyword evidence="5" id="KW-1185">Reference proteome</keyword>
<dbReference type="PANTHER" id="PTHR45527:SF1">
    <property type="entry name" value="FATTY ACID SYNTHASE"/>
    <property type="match status" value="1"/>
</dbReference>
<feature type="domain" description="AMP-dependent synthetase/ligase" evidence="2">
    <location>
        <begin position="531"/>
        <end position="606"/>
    </location>
</feature>
<dbReference type="Gene3D" id="3.40.50.12780">
    <property type="entry name" value="N-terminal domain of ligase-like"/>
    <property type="match status" value="1"/>
</dbReference>
<evidence type="ECO:0000259" key="3">
    <source>
        <dbReference type="Pfam" id="PF00668"/>
    </source>
</evidence>
<dbReference type="InterPro" id="IPR042099">
    <property type="entry name" value="ANL_N_sf"/>
</dbReference>
<comment type="caution">
    <text evidence="4">The sequence shown here is derived from an EMBL/GenBank/DDBJ whole genome shotgun (WGS) entry which is preliminary data.</text>
</comment>
<dbReference type="Pfam" id="PF00668">
    <property type="entry name" value="Condensation"/>
    <property type="match status" value="1"/>
</dbReference>
<sequence>METARDTDLRRSGSPLSGQPLTATVEFAAESTAARLAPTEERPPLSPAQQRLWAQNRLDPKSAARNIPMAVRLTGRLDLPALRRAAEDVLQRHEVLRTRYPESEPGVPYQEILSVDEVLPDGLVVERSADIGGRVAELISTGFDVTTQVPVRVRLLTGDDRNDYLLIVVAHHICADRAAMNPLARDLMTAYRARLAGDAPDWAPLATQYADFAKRQRAILGSDEDENSLAARQSAYWRERLAGLPETPVLPLTRPRPAIASQRCAVVDFLLPAAVHAGLDTAARQQDSSLFTVVHAALAVLLARISGSSDVVIGMPTTGRTEPGLEDLVGLFANTLILRTAVDPAASFADLIRQAGATRLAACANADIPFERVVETAAPGRTPANPLPQVVLSAHDSTAPALELPGLTVAALDVDLAAATFDLQIGIEPGPATGDAVGELGIVFSYATDIFDDDTIDCLGDDLGRILTAVAADPDIPVRALGIDDASPELDTPAQATVGESAVVAVEPTPVTLTLSAARGTALTRTLTTVVDDDPDGPALARGEDVLTYRELDARSSRLARVLIGRGSGPGTGVALRLARGVDAAVATWAVLKAGAALVPVATAVHGIEAIHGGAAGFDVKVGVTLGAVPADGIDWLALDDPAVADEIAAASARPVTYADRVRALRGDDPAYIHGAATLGYDQLAAIADGVLTAAELTYESRTYTLAGPESALALIESVTVGLAGATVTLPAGAADDLTGALADEWVTHLFADHTRLAEIDPAALADLRGVITDAAPGTARWATPTPVVVLPER</sequence>
<dbReference type="CDD" id="cd19540">
    <property type="entry name" value="LCL_NRPS-like"/>
    <property type="match status" value="1"/>
</dbReference>
<dbReference type="Proteomes" id="UP000602198">
    <property type="component" value="Unassembled WGS sequence"/>
</dbReference>
<reference evidence="4 5" key="1">
    <citation type="submission" date="2021-01" db="EMBL/GenBank/DDBJ databases">
        <title>WGS of actinomycetes isolated from Thailand.</title>
        <authorList>
            <person name="Thawai C."/>
        </authorList>
    </citation>
    <scope>NUCLEOTIDE SEQUENCE [LARGE SCALE GENOMIC DNA]</scope>
    <source>
        <strain evidence="4 5">LPG 2</strain>
    </source>
</reference>